<dbReference type="KEGG" id="acab:QRX50_16610"/>
<reference evidence="2 3" key="1">
    <citation type="submission" date="2023-06" db="EMBL/GenBank/DDBJ databases">
        <authorList>
            <person name="Oyuntsetseg B."/>
            <person name="Kim S.B."/>
        </authorList>
    </citation>
    <scope>NUCLEOTIDE SEQUENCE [LARGE SCALE GENOMIC DNA]</scope>
    <source>
        <strain evidence="2 3">2-15</strain>
    </source>
</reference>
<keyword evidence="3" id="KW-1185">Reference proteome</keyword>
<accession>A0A9Y2IN11</accession>
<evidence type="ECO:0000313" key="2">
    <source>
        <dbReference type="EMBL" id="WIX82261.1"/>
    </source>
</evidence>
<protein>
    <submittedName>
        <fullName evidence="2">Uncharacterized protein</fullName>
    </submittedName>
</protein>
<feature type="chain" id="PRO_5040889950" evidence="1">
    <location>
        <begin position="28"/>
        <end position="96"/>
    </location>
</feature>
<organism evidence="2 3">
    <name type="scientific">Amycolatopsis carbonis</name>
    <dbReference type="NCBI Taxonomy" id="715471"/>
    <lineage>
        <taxon>Bacteria</taxon>
        <taxon>Bacillati</taxon>
        <taxon>Actinomycetota</taxon>
        <taxon>Actinomycetes</taxon>
        <taxon>Pseudonocardiales</taxon>
        <taxon>Pseudonocardiaceae</taxon>
        <taxon>Amycolatopsis</taxon>
    </lineage>
</organism>
<name>A0A9Y2IN11_9PSEU</name>
<keyword evidence="1" id="KW-0732">Signal</keyword>
<gene>
    <name evidence="2" type="ORF">QRX50_16610</name>
</gene>
<sequence length="96" mass="10097">MKNVSKAALGLLAAGAMMTAVPGVGSAATSEPTKPVTNLRNGIVSYVSSDGRGCGATVAGWDRYYHHCTNDGRPIQVLARFVFVGNTMRVSARARR</sequence>
<feature type="signal peptide" evidence="1">
    <location>
        <begin position="1"/>
        <end position="27"/>
    </location>
</feature>
<dbReference type="EMBL" id="CP127294">
    <property type="protein sequence ID" value="WIX82261.1"/>
    <property type="molecule type" value="Genomic_DNA"/>
</dbReference>
<dbReference type="Proteomes" id="UP001236014">
    <property type="component" value="Chromosome"/>
</dbReference>
<dbReference type="RefSeq" id="WP_285972837.1">
    <property type="nucleotide sequence ID" value="NZ_CP127294.1"/>
</dbReference>
<evidence type="ECO:0000256" key="1">
    <source>
        <dbReference type="SAM" id="SignalP"/>
    </source>
</evidence>
<proteinExistence type="predicted"/>
<dbReference type="AlphaFoldDB" id="A0A9Y2IN11"/>
<evidence type="ECO:0000313" key="3">
    <source>
        <dbReference type="Proteomes" id="UP001236014"/>
    </source>
</evidence>